<feature type="non-terminal residue" evidence="1">
    <location>
        <position position="32"/>
    </location>
</feature>
<dbReference type="Proteomes" id="UP000030764">
    <property type="component" value="Unassembled WGS sequence"/>
</dbReference>
<accession>A0A085MCS1</accession>
<gene>
    <name evidence="1" type="ORF">M513_04199</name>
</gene>
<dbReference type="AlphaFoldDB" id="A0A085MCS1"/>
<evidence type="ECO:0000313" key="1">
    <source>
        <dbReference type="EMBL" id="KFD55017.1"/>
    </source>
</evidence>
<protein>
    <submittedName>
        <fullName evidence="1">Uncharacterized protein</fullName>
    </submittedName>
</protein>
<reference evidence="1 2" key="1">
    <citation type="journal article" date="2014" name="Nat. Genet.">
        <title>Genome and transcriptome of the porcine whipworm Trichuris suis.</title>
        <authorList>
            <person name="Jex A.R."/>
            <person name="Nejsum P."/>
            <person name="Schwarz E.M."/>
            <person name="Hu L."/>
            <person name="Young N.D."/>
            <person name="Hall R.S."/>
            <person name="Korhonen P.K."/>
            <person name="Liao S."/>
            <person name="Thamsborg S."/>
            <person name="Xia J."/>
            <person name="Xu P."/>
            <person name="Wang S."/>
            <person name="Scheerlinck J.P."/>
            <person name="Hofmann A."/>
            <person name="Sternberg P.W."/>
            <person name="Wang J."/>
            <person name="Gasser R.B."/>
        </authorList>
    </citation>
    <scope>NUCLEOTIDE SEQUENCE [LARGE SCALE GENOMIC DNA]</scope>
    <source>
        <strain evidence="1">DCEP-RM93M</strain>
    </source>
</reference>
<proteinExistence type="predicted"/>
<organism evidence="1 2">
    <name type="scientific">Trichuris suis</name>
    <name type="common">pig whipworm</name>
    <dbReference type="NCBI Taxonomy" id="68888"/>
    <lineage>
        <taxon>Eukaryota</taxon>
        <taxon>Metazoa</taxon>
        <taxon>Ecdysozoa</taxon>
        <taxon>Nematoda</taxon>
        <taxon>Enoplea</taxon>
        <taxon>Dorylaimia</taxon>
        <taxon>Trichinellida</taxon>
        <taxon>Trichuridae</taxon>
        <taxon>Trichuris</taxon>
    </lineage>
</organism>
<sequence>DGATTKVYAGYREFRSRYWISGAALATCVAIL</sequence>
<keyword evidence="2" id="KW-1185">Reference proteome</keyword>
<evidence type="ECO:0000313" key="2">
    <source>
        <dbReference type="Proteomes" id="UP000030764"/>
    </source>
</evidence>
<name>A0A085MCS1_9BILA</name>
<dbReference type="EMBL" id="KL363203">
    <property type="protein sequence ID" value="KFD55017.1"/>
    <property type="molecule type" value="Genomic_DNA"/>
</dbReference>
<feature type="non-terminal residue" evidence="1">
    <location>
        <position position="1"/>
    </location>
</feature>